<dbReference type="PRINTS" id="PR00421">
    <property type="entry name" value="THIOREDOXIN"/>
</dbReference>
<evidence type="ECO:0000256" key="14">
    <source>
        <dbReference type="RuleBase" id="RU004208"/>
    </source>
</evidence>
<dbReference type="STRING" id="4829.A0A168SJ78"/>
<evidence type="ECO:0000256" key="5">
    <source>
        <dbReference type="ARBA" id="ARBA00012723"/>
    </source>
</evidence>
<dbReference type="PANTHER" id="PTHR18929">
    <property type="entry name" value="PROTEIN DISULFIDE ISOMERASE"/>
    <property type="match status" value="1"/>
</dbReference>
<evidence type="ECO:0000256" key="11">
    <source>
        <dbReference type="ARBA" id="ARBA00023284"/>
    </source>
</evidence>
<feature type="compositionally biased region" description="Basic and acidic residues" evidence="16">
    <location>
        <begin position="480"/>
        <end position="498"/>
    </location>
</feature>
<dbReference type="CDD" id="cd02982">
    <property type="entry name" value="PDI_b'_family"/>
    <property type="match status" value="1"/>
</dbReference>
<dbReference type="InterPro" id="IPR005788">
    <property type="entry name" value="PDI_thioredoxin-like_dom"/>
</dbReference>
<evidence type="ECO:0000256" key="10">
    <source>
        <dbReference type="ARBA" id="ARBA00023235"/>
    </source>
</evidence>
<feature type="disulfide bond" description="Redox-active" evidence="13">
    <location>
        <begin position="55"/>
        <end position="58"/>
    </location>
</feature>
<evidence type="ECO:0000256" key="4">
    <source>
        <dbReference type="ARBA" id="ARBA00006347"/>
    </source>
</evidence>
<organism evidence="18">
    <name type="scientific">Absidia glauca</name>
    <name type="common">Pin mould</name>
    <dbReference type="NCBI Taxonomy" id="4829"/>
    <lineage>
        <taxon>Eukaryota</taxon>
        <taxon>Fungi</taxon>
        <taxon>Fungi incertae sedis</taxon>
        <taxon>Mucoromycota</taxon>
        <taxon>Mucoromycotina</taxon>
        <taxon>Mucoromycetes</taxon>
        <taxon>Mucorales</taxon>
        <taxon>Cunninghamellaceae</taxon>
        <taxon>Absidia</taxon>
    </lineage>
</organism>
<accession>A0A168SJ78</accession>
<dbReference type="CDD" id="cd02995">
    <property type="entry name" value="PDI_a_PDI_a'_C"/>
    <property type="match status" value="1"/>
</dbReference>
<dbReference type="InterPro" id="IPR017937">
    <property type="entry name" value="Thioredoxin_CS"/>
</dbReference>
<comment type="catalytic activity">
    <reaction evidence="1 15">
        <text>Catalyzes the rearrangement of -S-S- bonds in proteins.</text>
        <dbReference type="EC" id="5.3.4.1"/>
    </reaction>
</comment>
<comment type="function">
    <text evidence="2">Participates in the folding of proteins containing disulfide bonds, may be involved in glycosylation, prolyl hydroxylation and triglyceride transfer.</text>
</comment>
<evidence type="ECO:0000313" key="18">
    <source>
        <dbReference type="EMBL" id="SAM08512.1"/>
    </source>
</evidence>
<evidence type="ECO:0000256" key="12">
    <source>
        <dbReference type="ARBA" id="ARBA00039846"/>
    </source>
</evidence>
<feature type="region of interest" description="Disordered" evidence="16">
    <location>
        <begin position="474"/>
        <end position="498"/>
    </location>
</feature>
<dbReference type="EC" id="5.3.4.1" evidence="5 15"/>
<feature type="signal peptide" evidence="15">
    <location>
        <begin position="1"/>
        <end position="23"/>
    </location>
</feature>
<keyword evidence="7" id="KW-0677">Repeat</keyword>
<keyword evidence="8" id="KW-0256">Endoplasmic reticulum</keyword>
<comment type="subcellular location">
    <subcellularLocation>
        <location evidence="3">Endoplasmic reticulum lumen</location>
    </subcellularLocation>
</comment>
<dbReference type="Proteomes" id="UP000078561">
    <property type="component" value="Unassembled WGS sequence"/>
</dbReference>
<dbReference type="Pfam" id="PF13848">
    <property type="entry name" value="Thioredoxin_6"/>
    <property type="match status" value="1"/>
</dbReference>
<dbReference type="InterPro" id="IPR013766">
    <property type="entry name" value="Thioredoxin_domain"/>
</dbReference>
<dbReference type="Pfam" id="PF00085">
    <property type="entry name" value="Thioredoxin"/>
    <property type="match status" value="2"/>
</dbReference>
<evidence type="ECO:0000256" key="2">
    <source>
        <dbReference type="ARBA" id="ARBA00002692"/>
    </source>
</evidence>
<dbReference type="AlphaFoldDB" id="A0A168SJ78"/>
<evidence type="ECO:0000256" key="3">
    <source>
        <dbReference type="ARBA" id="ARBA00004319"/>
    </source>
</evidence>
<keyword evidence="19" id="KW-1185">Reference proteome</keyword>
<keyword evidence="11 13" id="KW-0676">Redox-active center</keyword>
<dbReference type="Gene3D" id="3.40.30.10">
    <property type="entry name" value="Glutaredoxin"/>
    <property type="match status" value="4"/>
</dbReference>
<feature type="disulfide bond" description="Redox-active" evidence="13">
    <location>
        <begin position="390"/>
        <end position="393"/>
    </location>
</feature>
<dbReference type="PROSITE" id="PS51352">
    <property type="entry name" value="THIOREDOXIN_2"/>
    <property type="match status" value="2"/>
</dbReference>
<dbReference type="FunCoup" id="A0A168SJ78">
    <property type="interactions" value="352"/>
</dbReference>
<evidence type="ECO:0000256" key="6">
    <source>
        <dbReference type="ARBA" id="ARBA00022729"/>
    </source>
</evidence>
<dbReference type="EMBL" id="LT554895">
    <property type="protein sequence ID" value="SAM08512.1"/>
    <property type="molecule type" value="Genomic_DNA"/>
</dbReference>
<keyword evidence="10 15" id="KW-0413">Isomerase</keyword>
<evidence type="ECO:0000256" key="15">
    <source>
        <dbReference type="RuleBase" id="RU361130"/>
    </source>
</evidence>
<evidence type="ECO:0000259" key="17">
    <source>
        <dbReference type="PROSITE" id="PS51352"/>
    </source>
</evidence>
<keyword evidence="6 15" id="KW-0732">Signal</keyword>
<dbReference type="OMA" id="FRSKHEP"/>
<dbReference type="InParanoid" id="A0A168SJ78"/>
<dbReference type="FunFam" id="3.40.30.10:FF:000017">
    <property type="entry name" value="Protein disulfide-isomerase A4"/>
    <property type="match status" value="1"/>
</dbReference>
<keyword evidence="9 13" id="KW-1015">Disulfide bond</keyword>
<evidence type="ECO:0000256" key="8">
    <source>
        <dbReference type="ARBA" id="ARBA00022824"/>
    </source>
</evidence>
<evidence type="ECO:0000313" key="19">
    <source>
        <dbReference type="Proteomes" id="UP000078561"/>
    </source>
</evidence>
<dbReference type="InterPro" id="IPR005792">
    <property type="entry name" value="Prot_disulphide_isomerase"/>
</dbReference>
<dbReference type="NCBIfam" id="TIGR01126">
    <property type="entry name" value="pdi_dom"/>
    <property type="match status" value="2"/>
</dbReference>
<feature type="domain" description="Thioredoxin" evidence="17">
    <location>
        <begin position="6"/>
        <end position="130"/>
    </location>
</feature>
<evidence type="ECO:0000256" key="13">
    <source>
        <dbReference type="PIRSR" id="PIRSR605792-51"/>
    </source>
</evidence>
<feature type="domain" description="Thioredoxin" evidence="17">
    <location>
        <begin position="346"/>
        <end position="472"/>
    </location>
</feature>
<feature type="chain" id="PRO_5007749496" description="Protein disulfide-isomerase" evidence="15">
    <location>
        <begin position="24"/>
        <end position="498"/>
    </location>
</feature>
<sequence>MVKKTLLWSAIAASFASISTVLASDSDVLSLTDKTFNTEVLDKDLMLVEFFAPWCGHCKALAPEYELAATELKGKIPLAKVDCTENQAICQEHNVQGYPTLKVFRQGEASEYNGARKHAGIVSYMKKQSLPAVSDLTESATLKEFKDSDRVVVIAYLGADDKDNKEAFDSLANKLRDDIPFGLVNDEQVAKDEGITEFPALVLYKQFDEKRVDLTGAALKDEDWSKFVKSNSIPVLDQISGENFPTYIDSGLLLGYVFTANDADRAKYDDIFRPVGNNLKGKINLVHIDGQKFGGHASNVGLKESDFPAFAIQNLETAAKYPLTATDITSESATDFINGVLSGTVTPTLNSAPVPESNDAGVKIVVGSQFKDIVLDKSKDVFLEVYAPWCGHCKNLAPTWDKLGDQVNALKDAGLVIAKMDGTENDIPPEGNFQVEGFPTLKFFKAETNEIVDYNGDRSYEDLVRFIQEESTNKVNLGSSDDKTEEKSDDAAVDHDEL</sequence>
<evidence type="ECO:0000256" key="7">
    <source>
        <dbReference type="ARBA" id="ARBA00022737"/>
    </source>
</evidence>
<evidence type="ECO:0000256" key="1">
    <source>
        <dbReference type="ARBA" id="ARBA00001182"/>
    </source>
</evidence>
<reference evidence="18" key="1">
    <citation type="submission" date="2016-04" db="EMBL/GenBank/DDBJ databases">
        <authorList>
            <person name="Evans L.H."/>
            <person name="Alamgir A."/>
            <person name="Owens N."/>
            <person name="Weber N.D."/>
            <person name="Virtaneva K."/>
            <person name="Barbian K."/>
            <person name="Babar A."/>
            <person name="Rosenke K."/>
        </authorList>
    </citation>
    <scope>NUCLEOTIDE SEQUENCE [LARGE SCALE GENOMIC DNA]</scope>
    <source>
        <strain evidence="18">CBS 101.48</strain>
    </source>
</reference>
<dbReference type="SUPFAM" id="SSF52833">
    <property type="entry name" value="Thioredoxin-like"/>
    <property type="match status" value="4"/>
</dbReference>
<protein>
    <recommendedName>
        <fullName evidence="12 15">Protein disulfide-isomerase</fullName>
        <ecNumber evidence="5 15">5.3.4.1</ecNumber>
    </recommendedName>
</protein>
<dbReference type="InterPro" id="IPR036249">
    <property type="entry name" value="Thioredoxin-like_sf"/>
</dbReference>
<dbReference type="GO" id="GO:0005788">
    <property type="term" value="C:endoplasmic reticulum lumen"/>
    <property type="evidence" value="ECO:0007669"/>
    <property type="project" value="UniProtKB-SubCell"/>
</dbReference>
<evidence type="ECO:0000256" key="9">
    <source>
        <dbReference type="ARBA" id="ARBA00023157"/>
    </source>
</evidence>
<name>A0A168SJ78_ABSGL</name>
<evidence type="ECO:0000256" key="16">
    <source>
        <dbReference type="SAM" id="MobiDB-lite"/>
    </source>
</evidence>
<dbReference type="CDD" id="cd02961">
    <property type="entry name" value="PDI_a_family"/>
    <property type="match status" value="1"/>
</dbReference>
<dbReference type="GO" id="GO:0034976">
    <property type="term" value="P:response to endoplasmic reticulum stress"/>
    <property type="evidence" value="ECO:0007669"/>
    <property type="project" value="TreeGrafter"/>
</dbReference>
<dbReference type="GO" id="GO:0003756">
    <property type="term" value="F:protein disulfide isomerase activity"/>
    <property type="evidence" value="ECO:0007669"/>
    <property type="project" value="UniProtKB-EC"/>
</dbReference>
<proteinExistence type="inferred from homology"/>
<dbReference type="PANTHER" id="PTHR18929:SF132">
    <property type="entry name" value="PROTEIN DISULFIDE-ISOMERASE A3"/>
    <property type="match status" value="1"/>
</dbReference>
<dbReference type="FunFam" id="3.40.30.10:FF:000185">
    <property type="entry name" value="Protein disulfide-isomerase"/>
    <property type="match status" value="1"/>
</dbReference>
<dbReference type="OrthoDB" id="427280at2759"/>
<dbReference type="CDD" id="cd02981">
    <property type="entry name" value="PDI_b_family"/>
    <property type="match status" value="1"/>
</dbReference>
<gene>
    <name evidence="18" type="primary">ABSGL_14175.1 scaffold 14385</name>
</gene>
<comment type="similarity">
    <text evidence="4 14">Belongs to the protein disulfide isomerase family.</text>
</comment>
<dbReference type="PROSITE" id="PS00194">
    <property type="entry name" value="THIOREDOXIN_1"/>
    <property type="match status" value="2"/>
</dbReference>
<dbReference type="GO" id="GO:0006457">
    <property type="term" value="P:protein folding"/>
    <property type="evidence" value="ECO:0007669"/>
    <property type="project" value="TreeGrafter"/>
</dbReference>
<dbReference type="NCBIfam" id="TIGR01130">
    <property type="entry name" value="ER_PDI_fam"/>
    <property type="match status" value="1"/>
</dbReference>